<dbReference type="PANTHER" id="PTHR33281">
    <property type="entry name" value="UPF0187 PROTEIN YNEE"/>
    <property type="match status" value="1"/>
</dbReference>
<gene>
    <name evidence="8" type="ORF">RCC_09193</name>
</gene>
<dbReference type="GO" id="GO:0005254">
    <property type="term" value="F:chloride channel activity"/>
    <property type="evidence" value="ECO:0007669"/>
    <property type="project" value="InterPro"/>
</dbReference>
<dbReference type="OrthoDB" id="1368at2759"/>
<keyword evidence="9" id="KW-1185">Reference proteome</keyword>
<dbReference type="AlphaFoldDB" id="A0A2D3VJJ2"/>
<keyword evidence="3 7" id="KW-0812">Transmembrane</keyword>
<keyword evidence="5" id="KW-0406">Ion transport</keyword>
<dbReference type="EMBL" id="FJUY01000017">
    <property type="protein sequence ID" value="CZT23479.1"/>
    <property type="molecule type" value="Genomic_DNA"/>
</dbReference>
<dbReference type="GeneID" id="35604265"/>
<evidence type="ECO:0000313" key="8">
    <source>
        <dbReference type="EMBL" id="CZT23479.1"/>
    </source>
</evidence>
<evidence type="ECO:0000256" key="6">
    <source>
        <dbReference type="ARBA" id="ARBA00023136"/>
    </source>
</evidence>
<sequence>MPSSVVPSLSIVVGLMLVFRNSTSYDRFWQGNQLFTTVSTNIRNLTRSCLACSYSSKGPPPTASERADTDRAVRILLALIYATKNHLRAEWGGHMPPLLLPRSEAERVRRESVSVHKPEYDELLPPGTRGHEESGLGLVLQLSIQIEAYIKRAHDRGWLHSPQASQMQVQLNSLIAAYGTMETIHLTPLPVAYLIHMRQVLALFCCVLPFAWVTEMGWWSVLMVTFVSFTLYGIEAIGKQLEDPFGYDRADIKVDAIVEDLRVETTVLLDNWRRNGDIFPEHLAI</sequence>
<comment type="subcellular location">
    <subcellularLocation>
        <location evidence="1">Membrane</location>
        <topology evidence="1">Multi-pass membrane protein</topology>
    </subcellularLocation>
</comment>
<dbReference type="InterPro" id="IPR044669">
    <property type="entry name" value="YneE/VCCN1/2-like"/>
</dbReference>
<dbReference type="Proteomes" id="UP000225277">
    <property type="component" value="Unassembled WGS sequence"/>
</dbReference>
<evidence type="ECO:0000256" key="7">
    <source>
        <dbReference type="SAM" id="Phobius"/>
    </source>
</evidence>
<evidence type="ECO:0000256" key="3">
    <source>
        <dbReference type="ARBA" id="ARBA00022692"/>
    </source>
</evidence>
<protein>
    <submittedName>
        <fullName evidence="8">Related to membrane protein</fullName>
    </submittedName>
</protein>
<dbReference type="GO" id="GO:0016020">
    <property type="term" value="C:membrane"/>
    <property type="evidence" value="ECO:0007669"/>
    <property type="project" value="UniProtKB-SubCell"/>
</dbReference>
<evidence type="ECO:0000256" key="2">
    <source>
        <dbReference type="ARBA" id="ARBA00022448"/>
    </source>
</evidence>
<dbReference type="PANTHER" id="PTHR33281:SF16">
    <property type="match status" value="1"/>
</dbReference>
<keyword evidence="2" id="KW-0813">Transport</keyword>
<name>A0A2D3VJJ2_9PEZI</name>
<accession>A0A2D3VJJ2</accession>
<keyword evidence="6 7" id="KW-0472">Membrane</keyword>
<feature type="transmembrane region" description="Helical" evidence="7">
    <location>
        <begin position="191"/>
        <end position="212"/>
    </location>
</feature>
<dbReference type="RefSeq" id="XP_023630203.1">
    <property type="nucleotide sequence ID" value="XM_023774435.1"/>
</dbReference>
<evidence type="ECO:0000256" key="4">
    <source>
        <dbReference type="ARBA" id="ARBA00022989"/>
    </source>
</evidence>
<reference evidence="8 9" key="1">
    <citation type="submission" date="2016-03" db="EMBL/GenBank/DDBJ databases">
        <authorList>
            <person name="Ploux O."/>
        </authorList>
    </citation>
    <scope>NUCLEOTIDE SEQUENCE [LARGE SCALE GENOMIC DNA]</scope>
    <source>
        <strain evidence="8 9">URUG2</strain>
    </source>
</reference>
<evidence type="ECO:0000256" key="5">
    <source>
        <dbReference type="ARBA" id="ARBA00023065"/>
    </source>
</evidence>
<keyword evidence="4 7" id="KW-1133">Transmembrane helix</keyword>
<organism evidence="8 9">
    <name type="scientific">Ramularia collo-cygni</name>
    <dbReference type="NCBI Taxonomy" id="112498"/>
    <lineage>
        <taxon>Eukaryota</taxon>
        <taxon>Fungi</taxon>
        <taxon>Dikarya</taxon>
        <taxon>Ascomycota</taxon>
        <taxon>Pezizomycotina</taxon>
        <taxon>Dothideomycetes</taxon>
        <taxon>Dothideomycetidae</taxon>
        <taxon>Mycosphaerellales</taxon>
        <taxon>Mycosphaerellaceae</taxon>
        <taxon>Ramularia</taxon>
    </lineage>
</organism>
<evidence type="ECO:0000256" key="1">
    <source>
        <dbReference type="ARBA" id="ARBA00004141"/>
    </source>
</evidence>
<dbReference type="Pfam" id="PF25539">
    <property type="entry name" value="Bestrophin_2"/>
    <property type="match status" value="1"/>
</dbReference>
<proteinExistence type="predicted"/>
<evidence type="ECO:0000313" key="9">
    <source>
        <dbReference type="Proteomes" id="UP000225277"/>
    </source>
</evidence>
<feature type="transmembrane region" description="Helical" evidence="7">
    <location>
        <begin position="6"/>
        <end position="23"/>
    </location>
</feature>
<dbReference type="STRING" id="112498.A0A2D3VJJ2"/>